<dbReference type="EMBL" id="AP019834">
    <property type="protein sequence ID" value="BBM47937.1"/>
    <property type="molecule type" value="Genomic_DNA"/>
</dbReference>
<dbReference type="Proteomes" id="UP000321397">
    <property type="component" value="Chromosome"/>
</dbReference>
<evidence type="ECO:0000313" key="3">
    <source>
        <dbReference type="Proteomes" id="UP000321397"/>
    </source>
</evidence>
<name>A0A510K9T0_9FUSO</name>
<dbReference type="Pfam" id="PF10592">
    <property type="entry name" value="AIPR"/>
    <property type="match status" value="1"/>
</dbReference>
<reference evidence="2 3" key="1">
    <citation type="submission" date="2019-07" db="EMBL/GenBank/DDBJ databases">
        <title>Complete Genome Sequence of Leptotrichia wadei Strain JMUB3933.</title>
        <authorList>
            <person name="Watanabe S."/>
            <person name="Cui L."/>
        </authorList>
    </citation>
    <scope>NUCLEOTIDE SEQUENCE [LARGE SCALE GENOMIC DNA]</scope>
    <source>
        <strain evidence="2 3">JMUB3933</strain>
    </source>
</reference>
<protein>
    <recommendedName>
        <fullName evidence="1">Abortive phage infection protein C-terminal domain-containing protein</fullName>
    </recommendedName>
</protein>
<evidence type="ECO:0000313" key="2">
    <source>
        <dbReference type="EMBL" id="BBM47937.1"/>
    </source>
</evidence>
<accession>A0A510K9T0</accession>
<feature type="domain" description="Abortive phage infection protein C-terminal" evidence="1">
    <location>
        <begin position="270"/>
        <end position="550"/>
    </location>
</feature>
<evidence type="ECO:0000259" key="1">
    <source>
        <dbReference type="Pfam" id="PF10592"/>
    </source>
</evidence>
<sequence>MANLNDFKLINKISEKYYSLGFKGFNIKEMTEINKKRFGFYLFILECITDNKDLEELIHSIIDTDFIDKVFHKGNNDLGIDAVYIDEENNRIMLFNFKFREKFNNNKSQELGSVIDCSKFLNSIYSENTDEIDEISKKFIKKIIEKYNSDDSWSTELFLISNENKPLDLNRNEIKTFIETYDLKITSITLDEIMEYISDVPDDISSKFLVDVDSVMTFEEESLSSSKSYLVKLPLITLIRITCKDEELRNNTNIEDYSILKGQELYLGLLYDNVRGYLGETKFNKNIIRTIDEDPNKFFMYNNGITITTKNINAKETNGKKKFSCELQGFQIVNGGQTIRSIYKFLKEEFDDVKLSSAEILVRIFQTEKNYELTNNIAEYTNSQNAVSSINLKSISNIQIELERYLKQEGILYIRKSGDTGIKEENITKRISIEILAQLIYSKMGNPDRATNQKKALFDKYYDEIFSENLNFEEVKDLVEKYFNIQERYKESNFEMTNQKCFYILWISEVYDKLIDQSIQLLEKYLLEYKKEENISNSRKLIQKGFKKYIEDNIKNIF</sequence>
<dbReference type="RefSeq" id="WP_146961195.1">
    <property type="nucleotide sequence ID" value="NZ_AP019834.1"/>
</dbReference>
<dbReference type="InterPro" id="IPR018891">
    <property type="entry name" value="AIPR_C"/>
</dbReference>
<gene>
    <name evidence="2" type="ORF">JMUB3933_1438</name>
</gene>
<organism evidence="2 3">
    <name type="scientific">Leptotrichia wadei</name>
    <dbReference type="NCBI Taxonomy" id="157687"/>
    <lineage>
        <taxon>Bacteria</taxon>
        <taxon>Fusobacteriati</taxon>
        <taxon>Fusobacteriota</taxon>
        <taxon>Fusobacteriia</taxon>
        <taxon>Fusobacteriales</taxon>
        <taxon>Leptotrichiaceae</taxon>
        <taxon>Leptotrichia</taxon>
    </lineage>
</organism>
<proteinExistence type="predicted"/>
<dbReference type="AlphaFoldDB" id="A0A510K9T0"/>